<name>A0A6N8FFK7_9BACI</name>
<keyword evidence="10" id="KW-1185">Reference proteome</keyword>
<keyword evidence="4 7" id="KW-0812">Transmembrane</keyword>
<dbReference type="Proteomes" id="UP000469125">
    <property type="component" value="Unassembled WGS sequence"/>
</dbReference>
<dbReference type="InterPro" id="IPR036259">
    <property type="entry name" value="MFS_trans_sf"/>
</dbReference>
<dbReference type="EMBL" id="WOCA01000005">
    <property type="protein sequence ID" value="MUK88350.1"/>
    <property type="molecule type" value="Genomic_DNA"/>
</dbReference>
<dbReference type="CDD" id="cd17477">
    <property type="entry name" value="MFS_YcaD_like"/>
    <property type="match status" value="1"/>
</dbReference>
<feature type="transmembrane region" description="Helical" evidence="7">
    <location>
        <begin position="363"/>
        <end position="381"/>
    </location>
</feature>
<keyword evidence="6 7" id="KW-0472">Membrane</keyword>
<feature type="transmembrane region" description="Helical" evidence="7">
    <location>
        <begin position="298"/>
        <end position="320"/>
    </location>
</feature>
<feature type="transmembrane region" description="Helical" evidence="7">
    <location>
        <begin position="158"/>
        <end position="178"/>
    </location>
</feature>
<evidence type="ECO:0000313" key="9">
    <source>
        <dbReference type="EMBL" id="MUK88350.1"/>
    </source>
</evidence>
<evidence type="ECO:0000256" key="4">
    <source>
        <dbReference type="ARBA" id="ARBA00022692"/>
    </source>
</evidence>
<sequence length="394" mass="43256">MVSTRVRFWILIALVTISGFSQGMLLPLLAIILEQNGVPSSVNGLHATGLYIGVLIASPFMEKPMQKFGFKPVIAIGGLLVIVSLAMFPLWEALWFWFILRVTIGIGDNMLHFGTQTWITTTAAKETRGRSIALYGMFFGLGFAIGPLMTRLLSVSQAFPFIVSAVLSLIVWSLLLFVRNSWPDDEEEIDTVTHSSSSFKRFIQTGKIAWIALLAPFGYGFLEAILHGIFPIYGLRIGHEVDMLSLIIPCFAAGSLISQLPLGMLSDRYGRRNILLFVLTGGLFTFLCAAFYDTSVVALFILFTLAGMFVGSLFSLGISYMTDLLPKSLLPAGNIMCGVAFSFGSISGPYLGGLFLQLFPNLSFFYVIVFVLSIILLALVFRKENTEIAEVTKA</sequence>
<dbReference type="InterPro" id="IPR020846">
    <property type="entry name" value="MFS_dom"/>
</dbReference>
<dbReference type="GO" id="GO:0022857">
    <property type="term" value="F:transmembrane transporter activity"/>
    <property type="evidence" value="ECO:0007669"/>
    <property type="project" value="InterPro"/>
</dbReference>
<dbReference type="PANTHER" id="PTHR23521:SF2">
    <property type="entry name" value="TRANSPORTER MFS SUPERFAMILY"/>
    <property type="match status" value="1"/>
</dbReference>
<feature type="transmembrane region" description="Helical" evidence="7">
    <location>
        <begin position="274"/>
        <end position="292"/>
    </location>
</feature>
<feature type="transmembrane region" description="Helical" evidence="7">
    <location>
        <begin position="244"/>
        <end position="262"/>
    </location>
</feature>
<dbReference type="RefSeq" id="WP_155668341.1">
    <property type="nucleotide sequence ID" value="NZ_WOCA01000005.1"/>
</dbReference>
<dbReference type="SUPFAM" id="SSF103473">
    <property type="entry name" value="MFS general substrate transporter"/>
    <property type="match status" value="1"/>
</dbReference>
<feature type="domain" description="Major facilitator superfamily (MFS) profile" evidence="8">
    <location>
        <begin position="7"/>
        <end position="387"/>
    </location>
</feature>
<dbReference type="PROSITE" id="PS50850">
    <property type="entry name" value="MFS"/>
    <property type="match status" value="1"/>
</dbReference>
<dbReference type="AlphaFoldDB" id="A0A6N8FFK7"/>
<dbReference type="InterPro" id="IPR011701">
    <property type="entry name" value="MFS"/>
</dbReference>
<evidence type="ECO:0000313" key="10">
    <source>
        <dbReference type="Proteomes" id="UP000469125"/>
    </source>
</evidence>
<evidence type="ECO:0000256" key="3">
    <source>
        <dbReference type="ARBA" id="ARBA00022475"/>
    </source>
</evidence>
<evidence type="ECO:0000256" key="5">
    <source>
        <dbReference type="ARBA" id="ARBA00022989"/>
    </source>
</evidence>
<evidence type="ECO:0000256" key="1">
    <source>
        <dbReference type="ARBA" id="ARBA00004651"/>
    </source>
</evidence>
<evidence type="ECO:0000256" key="7">
    <source>
        <dbReference type="SAM" id="Phobius"/>
    </source>
</evidence>
<comment type="subcellular location">
    <subcellularLocation>
        <location evidence="1">Cell membrane</location>
        <topology evidence="1">Multi-pass membrane protein</topology>
    </subcellularLocation>
</comment>
<keyword evidence="5 7" id="KW-1133">Transmembrane helix</keyword>
<comment type="caution">
    <text evidence="9">The sequence shown here is derived from an EMBL/GenBank/DDBJ whole genome shotgun (WGS) entry which is preliminary data.</text>
</comment>
<feature type="transmembrane region" description="Helical" evidence="7">
    <location>
        <begin position="7"/>
        <end position="32"/>
    </location>
</feature>
<reference evidence="9 10" key="1">
    <citation type="submission" date="2019-11" db="EMBL/GenBank/DDBJ databases">
        <authorList>
            <person name="Li X."/>
        </authorList>
    </citation>
    <scope>NUCLEOTIDE SEQUENCE [LARGE SCALE GENOMIC DNA]</scope>
    <source>
        <strain evidence="9 10">L9</strain>
    </source>
</reference>
<accession>A0A6N8FFK7</accession>
<dbReference type="PANTHER" id="PTHR23521">
    <property type="entry name" value="TRANSPORTER MFS SUPERFAMILY"/>
    <property type="match status" value="1"/>
</dbReference>
<feature type="transmembrane region" description="Helical" evidence="7">
    <location>
        <begin position="208"/>
        <end position="232"/>
    </location>
</feature>
<evidence type="ECO:0000256" key="6">
    <source>
        <dbReference type="ARBA" id="ARBA00023136"/>
    </source>
</evidence>
<dbReference type="Pfam" id="PF07690">
    <property type="entry name" value="MFS_1"/>
    <property type="match status" value="1"/>
</dbReference>
<feature type="transmembrane region" description="Helical" evidence="7">
    <location>
        <begin position="332"/>
        <end position="351"/>
    </location>
</feature>
<feature type="transmembrane region" description="Helical" evidence="7">
    <location>
        <begin position="44"/>
        <end position="61"/>
    </location>
</feature>
<feature type="transmembrane region" description="Helical" evidence="7">
    <location>
        <begin position="132"/>
        <end position="152"/>
    </location>
</feature>
<organism evidence="9 10">
    <name type="scientific">Ornithinibacillus caprae</name>
    <dbReference type="NCBI Taxonomy" id="2678566"/>
    <lineage>
        <taxon>Bacteria</taxon>
        <taxon>Bacillati</taxon>
        <taxon>Bacillota</taxon>
        <taxon>Bacilli</taxon>
        <taxon>Bacillales</taxon>
        <taxon>Bacillaceae</taxon>
        <taxon>Ornithinibacillus</taxon>
    </lineage>
</organism>
<feature type="transmembrane region" description="Helical" evidence="7">
    <location>
        <begin position="68"/>
        <end position="88"/>
    </location>
</feature>
<gene>
    <name evidence="9" type="ORF">GMD78_08105</name>
</gene>
<keyword evidence="2" id="KW-0813">Transport</keyword>
<keyword evidence="3" id="KW-1003">Cell membrane</keyword>
<proteinExistence type="predicted"/>
<dbReference type="Gene3D" id="1.20.1250.20">
    <property type="entry name" value="MFS general substrate transporter like domains"/>
    <property type="match status" value="2"/>
</dbReference>
<protein>
    <submittedName>
        <fullName evidence="9">MFS transporter</fullName>
    </submittedName>
</protein>
<dbReference type="GO" id="GO:0005886">
    <property type="term" value="C:plasma membrane"/>
    <property type="evidence" value="ECO:0007669"/>
    <property type="project" value="UniProtKB-SubCell"/>
</dbReference>
<dbReference type="InterPro" id="IPR047200">
    <property type="entry name" value="MFS_YcaD-like"/>
</dbReference>
<evidence type="ECO:0000256" key="2">
    <source>
        <dbReference type="ARBA" id="ARBA00022448"/>
    </source>
</evidence>
<evidence type="ECO:0000259" key="8">
    <source>
        <dbReference type="PROSITE" id="PS50850"/>
    </source>
</evidence>